<dbReference type="Gene3D" id="3.10.450.50">
    <property type="match status" value="1"/>
</dbReference>
<accession>A0ABP6XPN9</accession>
<dbReference type="InterPro" id="IPR037401">
    <property type="entry name" value="SnoaL-like"/>
</dbReference>
<reference evidence="4" key="1">
    <citation type="journal article" date="2019" name="Int. J. Syst. Evol. Microbiol.">
        <title>The Global Catalogue of Microorganisms (GCM) 10K type strain sequencing project: providing services to taxonomists for standard genome sequencing and annotation.</title>
        <authorList>
            <consortium name="The Broad Institute Genomics Platform"/>
            <consortium name="The Broad Institute Genome Sequencing Center for Infectious Disease"/>
            <person name="Wu L."/>
            <person name="Ma J."/>
        </authorList>
    </citation>
    <scope>NUCLEOTIDE SEQUENCE [LARGE SCALE GENOMIC DNA]</scope>
    <source>
        <strain evidence="4">JCM 16928</strain>
    </source>
</reference>
<comment type="caution">
    <text evidence="3">The sequence shown here is derived from an EMBL/GenBank/DDBJ whole genome shotgun (WGS) entry which is preliminary data.</text>
</comment>
<dbReference type="SUPFAM" id="SSF54427">
    <property type="entry name" value="NTF2-like"/>
    <property type="match status" value="1"/>
</dbReference>
<organism evidence="3 4">
    <name type="scientific">Kribbella ginsengisoli</name>
    <dbReference type="NCBI Taxonomy" id="363865"/>
    <lineage>
        <taxon>Bacteria</taxon>
        <taxon>Bacillati</taxon>
        <taxon>Actinomycetota</taxon>
        <taxon>Actinomycetes</taxon>
        <taxon>Propionibacteriales</taxon>
        <taxon>Kribbellaceae</taxon>
        <taxon>Kribbella</taxon>
    </lineage>
</organism>
<dbReference type="EMBL" id="BAABAA010000006">
    <property type="protein sequence ID" value="GAA3569662.1"/>
    <property type="molecule type" value="Genomic_DNA"/>
</dbReference>
<dbReference type="CDD" id="cd00531">
    <property type="entry name" value="NTF2_like"/>
    <property type="match status" value="1"/>
</dbReference>
<name>A0ABP6XPN9_9ACTN</name>
<dbReference type="RefSeq" id="WP_344843288.1">
    <property type="nucleotide sequence ID" value="NZ_BAABAA010000006.1"/>
</dbReference>
<sequence length="160" mass="17250">MSSREAIKTLILRYAELVDAGDFEALGALLANATFTGTTSVTGAAAITQNFTNTVIRYPDGTPRTRHIVTNFFIEVDEPSGTATSRSTFTAYQALPDFPLQPIAVGHYDDTFTRTTTWHFTTRQVTIDLPGTLTHHIKSGPTHQSSASSSTPANGSQASR</sequence>
<evidence type="ECO:0000259" key="2">
    <source>
        <dbReference type="Pfam" id="PF13577"/>
    </source>
</evidence>
<evidence type="ECO:0000313" key="3">
    <source>
        <dbReference type="EMBL" id="GAA3569662.1"/>
    </source>
</evidence>
<feature type="domain" description="SnoaL-like" evidence="2">
    <location>
        <begin position="2"/>
        <end position="121"/>
    </location>
</feature>
<proteinExistence type="predicted"/>
<feature type="compositionally biased region" description="Low complexity" evidence="1">
    <location>
        <begin position="139"/>
        <end position="160"/>
    </location>
</feature>
<protein>
    <submittedName>
        <fullName evidence="3">Nuclear transport factor 2 family protein</fullName>
    </submittedName>
</protein>
<dbReference type="InterPro" id="IPR032710">
    <property type="entry name" value="NTF2-like_dom_sf"/>
</dbReference>
<dbReference type="Pfam" id="PF13577">
    <property type="entry name" value="SnoaL_4"/>
    <property type="match status" value="1"/>
</dbReference>
<dbReference type="Proteomes" id="UP001501222">
    <property type="component" value="Unassembled WGS sequence"/>
</dbReference>
<feature type="region of interest" description="Disordered" evidence="1">
    <location>
        <begin position="133"/>
        <end position="160"/>
    </location>
</feature>
<evidence type="ECO:0000313" key="4">
    <source>
        <dbReference type="Proteomes" id="UP001501222"/>
    </source>
</evidence>
<gene>
    <name evidence="3" type="ORF">GCM10022235_43650</name>
</gene>
<keyword evidence="4" id="KW-1185">Reference proteome</keyword>
<evidence type="ECO:0000256" key="1">
    <source>
        <dbReference type="SAM" id="MobiDB-lite"/>
    </source>
</evidence>